<name>A0A420HG93_9PEZI</name>
<accession>A0A420HG93</accession>
<evidence type="ECO:0000313" key="2">
    <source>
        <dbReference type="Proteomes" id="UP000286134"/>
    </source>
</evidence>
<proteinExistence type="predicted"/>
<gene>
    <name evidence="1" type="ORF">OnM2_081045</name>
</gene>
<dbReference type="AlphaFoldDB" id="A0A420HG93"/>
<protein>
    <submittedName>
        <fullName evidence="1">Uncharacterized protein</fullName>
    </submittedName>
</protein>
<organism evidence="1 2">
    <name type="scientific">Erysiphe neolycopersici</name>
    <dbReference type="NCBI Taxonomy" id="212602"/>
    <lineage>
        <taxon>Eukaryota</taxon>
        <taxon>Fungi</taxon>
        <taxon>Dikarya</taxon>
        <taxon>Ascomycota</taxon>
        <taxon>Pezizomycotina</taxon>
        <taxon>Leotiomycetes</taxon>
        <taxon>Erysiphales</taxon>
        <taxon>Erysiphaceae</taxon>
        <taxon>Erysiphe</taxon>
    </lineage>
</organism>
<keyword evidence="2" id="KW-1185">Reference proteome</keyword>
<dbReference type="Proteomes" id="UP000286134">
    <property type="component" value="Unassembled WGS sequence"/>
</dbReference>
<sequence>MKSNLVRDAMTLLCCTTRIRWFFRNKSDNPNYISRLHVSNKEWDPPKADKMIEDAIEAMKDALFRQIPKMPPSLSHL</sequence>
<dbReference type="EMBL" id="MCFK01008137">
    <property type="protein sequence ID" value="RKF56451.1"/>
    <property type="molecule type" value="Genomic_DNA"/>
</dbReference>
<evidence type="ECO:0000313" key="1">
    <source>
        <dbReference type="EMBL" id="RKF56451.1"/>
    </source>
</evidence>
<comment type="caution">
    <text evidence="1">The sequence shown here is derived from an EMBL/GenBank/DDBJ whole genome shotgun (WGS) entry which is preliminary data.</text>
</comment>
<reference evidence="1 2" key="1">
    <citation type="journal article" date="2018" name="BMC Genomics">
        <title>Comparative genome analyses reveal sequence features reflecting distinct modes of host-adaptation between dicot and monocot powdery mildew.</title>
        <authorList>
            <person name="Wu Y."/>
            <person name="Ma X."/>
            <person name="Pan Z."/>
            <person name="Kale S.D."/>
            <person name="Song Y."/>
            <person name="King H."/>
            <person name="Zhang Q."/>
            <person name="Presley C."/>
            <person name="Deng X."/>
            <person name="Wei C.I."/>
            <person name="Xiao S."/>
        </authorList>
    </citation>
    <scope>NUCLEOTIDE SEQUENCE [LARGE SCALE GENOMIC DNA]</scope>
    <source>
        <strain evidence="1">UMSG2</strain>
    </source>
</reference>